<evidence type="ECO:0000256" key="4">
    <source>
        <dbReference type="ARBA" id="ARBA00022833"/>
    </source>
</evidence>
<dbReference type="SMART" id="SM00356">
    <property type="entry name" value="ZnF_C3H1"/>
    <property type="match status" value="2"/>
</dbReference>
<dbReference type="GO" id="GO:0030154">
    <property type="term" value="P:cell differentiation"/>
    <property type="evidence" value="ECO:0007669"/>
    <property type="project" value="UniProtKB-ARBA"/>
</dbReference>
<feature type="compositionally biased region" description="Polar residues" evidence="6">
    <location>
        <begin position="1"/>
        <end position="13"/>
    </location>
</feature>
<dbReference type="WBParaSite" id="Pan_g2109.t1">
    <property type="protein sequence ID" value="Pan_g2109.t1"/>
    <property type="gene ID" value="Pan_g2109"/>
</dbReference>
<keyword evidence="3 5" id="KW-0863">Zinc-finger</keyword>
<dbReference type="PROSITE" id="PS50103">
    <property type="entry name" value="ZF_C3H1"/>
    <property type="match status" value="2"/>
</dbReference>
<dbReference type="AlphaFoldDB" id="A0A7E4ZW89"/>
<dbReference type="GO" id="GO:0043186">
    <property type="term" value="C:P granule"/>
    <property type="evidence" value="ECO:0007669"/>
    <property type="project" value="UniProtKB-ARBA"/>
</dbReference>
<reference evidence="9" key="2">
    <citation type="submission" date="2020-10" db="UniProtKB">
        <authorList>
            <consortium name="WormBaseParasite"/>
        </authorList>
    </citation>
    <scope>IDENTIFICATION</scope>
</reference>
<accession>A0A7E4ZW89</accession>
<dbReference type="FunFam" id="4.10.1000.10:FF:000001">
    <property type="entry name" value="zinc finger CCCH domain-containing protein 15-like"/>
    <property type="match status" value="1"/>
</dbReference>
<evidence type="ECO:0000256" key="3">
    <source>
        <dbReference type="ARBA" id="ARBA00022771"/>
    </source>
</evidence>
<evidence type="ECO:0000256" key="6">
    <source>
        <dbReference type="SAM" id="MobiDB-lite"/>
    </source>
</evidence>
<dbReference type="Gene3D" id="4.10.1000.10">
    <property type="entry name" value="Zinc finger, CCCH-type"/>
    <property type="match status" value="2"/>
</dbReference>
<proteinExistence type="predicted"/>
<dbReference type="PANTHER" id="PTHR12547:SF71">
    <property type="entry name" value="CCCH-TYPE ZINC FINGER PROTEIN MOE-3-RELATED"/>
    <property type="match status" value="1"/>
</dbReference>
<evidence type="ECO:0000256" key="2">
    <source>
        <dbReference type="ARBA" id="ARBA00022737"/>
    </source>
</evidence>
<keyword evidence="2" id="KW-0677">Repeat</keyword>
<protein>
    <submittedName>
        <fullName evidence="9">C3H1-type domain-containing protein</fullName>
    </submittedName>
</protein>
<feature type="zinc finger region" description="C3H1-type" evidence="5">
    <location>
        <begin position="263"/>
        <end position="291"/>
    </location>
</feature>
<dbReference type="FunFam" id="4.10.1000.10:FF:000018">
    <property type="entry name" value="Zinc finger protein"/>
    <property type="match status" value="1"/>
</dbReference>
<feature type="domain" description="C3H1-type" evidence="7">
    <location>
        <begin position="221"/>
        <end position="249"/>
    </location>
</feature>
<dbReference type="PANTHER" id="PTHR12547">
    <property type="entry name" value="CCCH ZINC FINGER/TIS11-RELATED"/>
    <property type="match status" value="1"/>
</dbReference>
<keyword evidence="8" id="KW-1185">Reference proteome</keyword>
<feature type="region of interest" description="Disordered" evidence="6">
    <location>
        <begin position="137"/>
        <end position="164"/>
    </location>
</feature>
<feature type="region of interest" description="Disordered" evidence="6">
    <location>
        <begin position="1"/>
        <end position="37"/>
    </location>
</feature>
<keyword evidence="4 5" id="KW-0862">Zinc</keyword>
<evidence type="ECO:0000256" key="5">
    <source>
        <dbReference type="PROSITE-ProRule" id="PRU00723"/>
    </source>
</evidence>
<dbReference type="Pfam" id="PF00642">
    <property type="entry name" value="zf-CCCH"/>
    <property type="match status" value="2"/>
</dbReference>
<evidence type="ECO:0000256" key="1">
    <source>
        <dbReference type="ARBA" id="ARBA00022723"/>
    </source>
</evidence>
<dbReference type="InterPro" id="IPR045877">
    <property type="entry name" value="ZFP36-like"/>
</dbReference>
<evidence type="ECO:0000313" key="8">
    <source>
        <dbReference type="Proteomes" id="UP000492821"/>
    </source>
</evidence>
<dbReference type="InterPro" id="IPR036855">
    <property type="entry name" value="Znf_CCCH_sf"/>
</dbReference>
<name>A0A7E4ZW89_PANRE</name>
<dbReference type="GO" id="GO:0080090">
    <property type="term" value="P:regulation of primary metabolic process"/>
    <property type="evidence" value="ECO:0007669"/>
    <property type="project" value="UniProtKB-ARBA"/>
</dbReference>
<feature type="domain" description="C3H1-type" evidence="7">
    <location>
        <begin position="263"/>
        <end position="291"/>
    </location>
</feature>
<feature type="compositionally biased region" description="Low complexity" evidence="6">
    <location>
        <begin position="137"/>
        <end position="153"/>
    </location>
</feature>
<dbReference type="GO" id="GO:0005829">
    <property type="term" value="C:cytosol"/>
    <property type="evidence" value="ECO:0007669"/>
    <property type="project" value="TreeGrafter"/>
</dbReference>
<reference evidence="8" key="1">
    <citation type="journal article" date="2013" name="Genetics">
        <title>The draft genome and transcriptome of Panagrellus redivivus are shaped by the harsh demands of a free-living lifestyle.</title>
        <authorList>
            <person name="Srinivasan J."/>
            <person name="Dillman A.R."/>
            <person name="Macchietto M.G."/>
            <person name="Heikkinen L."/>
            <person name="Lakso M."/>
            <person name="Fracchia K.M."/>
            <person name="Antoshechkin I."/>
            <person name="Mortazavi A."/>
            <person name="Wong G."/>
            <person name="Sternberg P.W."/>
        </authorList>
    </citation>
    <scope>NUCLEOTIDE SEQUENCE [LARGE SCALE GENOMIC DNA]</scope>
    <source>
        <strain evidence="8">MT8872</strain>
    </source>
</reference>
<dbReference type="GO" id="GO:0008270">
    <property type="term" value="F:zinc ion binding"/>
    <property type="evidence" value="ECO:0007669"/>
    <property type="project" value="UniProtKB-KW"/>
</dbReference>
<dbReference type="InterPro" id="IPR000571">
    <property type="entry name" value="Znf_CCCH"/>
</dbReference>
<dbReference type="Proteomes" id="UP000492821">
    <property type="component" value="Unassembled WGS sequence"/>
</dbReference>
<feature type="zinc finger region" description="C3H1-type" evidence="5">
    <location>
        <begin position="221"/>
        <end position="249"/>
    </location>
</feature>
<dbReference type="GO" id="GO:0010468">
    <property type="term" value="P:regulation of gene expression"/>
    <property type="evidence" value="ECO:0007669"/>
    <property type="project" value="UniProtKB-ARBA"/>
</dbReference>
<evidence type="ECO:0000313" key="9">
    <source>
        <dbReference type="WBParaSite" id="Pan_g2109.t1"/>
    </source>
</evidence>
<feature type="region of interest" description="Disordered" evidence="6">
    <location>
        <begin position="313"/>
        <end position="363"/>
    </location>
</feature>
<feature type="compositionally biased region" description="Low complexity" evidence="6">
    <location>
        <begin position="14"/>
        <end position="26"/>
    </location>
</feature>
<feature type="region of interest" description="Disordered" evidence="6">
    <location>
        <begin position="198"/>
        <end position="218"/>
    </location>
</feature>
<dbReference type="SUPFAM" id="SSF90229">
    <property type="entry name" value="CCCH zinc finger"/>
    <property type="match status" value="2"/>
</dbReference>
<evidence type="ECO:0000259" key="7">
    <source>
        <dbReference type="PROSITE" id="PS50103"/>
    </source>
</evidence>
<organism evidence="8 9">
    <name type="scientific">Panagrellus redivivus</name>
    <name type="common">Microworm</name>
    <dbReference type="NCBI Taxonomy" id="6233"/>
    <lineage>
        <taxon>Eukaryota</taxon>
        <taxon>Metazoa</taxon>
        <taxon>Ecdysozoa</taxon>
        <taxon>Nematoda</taxon>
        <taxon>Chromadorea</taxon>
        <taxon>Rhabditida</taxon>
        <taxon>Tylenchina</taxon>
        <taxon>Panagrolaimomorpha</taxon>
        <taxon>Panagrolaimoidea</taxon>
        <taxon>Panagrolaimidae</taxon>
        <taxon>Panagrellus</taxon>
    </lineage>
</organism>
<dbReference type="GO" id="GO:0003730">
    <property type="term" value="F:mRNA 3'-UTR binding"/>
    <property type="evidence" value="ECO:0007669"/>
    <property type="project" value="TreeGrafter"/>
</dbReference>
<keyword evidence="1 5" id="KW-0479">Metal-binding</keyword>
<sequence>MPSPGQSSRSGKYTSTPSQSTISSPSPKCPLSTFGDSAFSGSSNDGSRLYAINQQHSYLESMLTKHNVRNVRNAPQPESMALFNDAFLNHLSLKDYPKRPNPTEYAFHSAAPQVPSFSSVPAAYDYINPMIRSVNAPGSGSAPEASSTSSASTKSRETPPPLLASSRMSAFTDQENVAPAAAPPVADLSQYINPEIHSAHPAFRNPSGLAKNGRKEPRPDTFKTVMCQAWLESTYCAFGAECKFAHGEGELRPAVLPIRNSQKYKTKLCDKYTTTGICPYGRRCLFIHPDPASSEAYRRHVVAQTLVQNTIGLPLKSSAPEPPATPVTAAPTTPSPDPTESDSGLTTPFSSRPHPSWPLESPTFFNRYPNRPIGAWRAAMKTGLESESVKEAIREQNASMQPTQENHQREAIRMAARAAAAAAHQTGAPLGMTEEDLAEHLALQLIELQRTQSSSSAFGHLVDEQTSRLHQTHSLPNSRHSSISPFSNASTGSTSGIWSNTQSPEDVFTDNVFYHEDNDHQTPKFTAPSVIRRPKKSTTPVDPDEVSVEISTPSADMFKNLARTLNL</sequence>